<evidence type="ECO:0000259" key="5">
    <source>
        <dbReference type="Pfam" id="PF24827"/>
    </source>
</evidence>
<evidence type="ECO:0000256" key="4">
    <source>
        <dbReference type="ARBA" id="ARBA00022833"/>
    </source>
</evidence>
<protein>
    <submittedName>
        <fullName evidence="6">Succinylglutamate desuccinylase</fullName>
    </submittedName>
</protein>
<dbReference type="Pfam" id="PF24827">
    <property type="entry name" value="AstE_AspA_cat"/>
    <property type="match status" value="1"/>
</dbReference>
<organism evidence="6 7">
    <name type="scientific">Heliomicrobium undosum</name>
    <dbReference type="NCBI Taxonomy" id="121734"/>
    <lineage>
        <taxon>Bacteria</taxon>
        <taxon>Bacillati</taxon>
        <taxon>Bacillota</taxon>
        <taxon>Clostridia</taxon>
        <taxon>Eubacteriales</taxon>
        <taxon>Heliobacteriaceae</taxon>
        <taxon>Heliomicrobium</taxon>
    </lineage>
</organism>
<comment type="cofactor">
    <cofactor evidence="1">
        <name>Zn(2+)</name>
        <dbReference type="ChEBI" id="CHEBI:29105"/>
    </cofactor>
</comment>
<feature type="domain" description="Succinylglutamate desuccinylase/Aspartoacylase catalytic" evidence="5">
    <location>
        <begin position="33"/>
        <end position="219"/>
    </location>
</feature>
<proteinExistence type="predicted"/>
<dbReference type="EMBL" id="WXEY01000001">
    <property type="protein sequence ID" value="MZP28340.1"/>
    <property type="molecule type" value="Genomic_DNA"/>
</dbReference>
<keyword evidence="7" id="KW-1185">Reference proteome</keyword>
<dbReference type="GO" id="GO:0046872">
    <property type="term" value="F:metal ion binding"/>
    <property type="evidence" value="ECO:0007669"/>
    <property type="project" value="UniProtKB-KW"/>
</dbReference>
<dbReference type="InterPro" id="IPR053138">
    <property type="entry name" value="N-alpha-Ac-DABA_deacetylase"/>
</dbReference>
<gene>
    <name evidence="6" type="ORF">GTO91_01215</name>
</gene>
<reference evidence="6 7" key="1">
    <citation type="submission" date="2020-01" db="EMBL/GenBank/DDBJ databases">
        <title>Whole-genome sequence of Heliobacterium undosum DSM 13378.</title>
        <authorList>
            <person name="Kyndt J.A."/>
            <person name="Meyer T.E."/>
        </authorList>
    </citation>
    <scope>NUCLEOTIDE SEQUENCE [LARGE SCALE GENOMIC DNA]</scope>
    <source>
        <strain evidence="6 7">DSM 13378</strain>
    </source>
</reference>
<dbReference type="Gene3D" id="3.40.630.10">
    <property type="entry name" value="Zn peptidases"/>
    <property type="match status" value="1"/>
</dbReference>
<evidence type="ECO:0000313" key="7">
    <source>
        <dbReference type="Proteomes" id="UP000463470"/>
    </source>
</evidence>
<comment type="caution">
    <text evidence="6">The sequence shown here is derived from an EMBL/GenBank/DDBJ whole genome shotgun (WGS) entry which is preliminary data.</text>
</comment>
<dbReference type="RefSeq" id="WP_161253597.1">
    <property type="nucleotide sequence ID" value="NZ_WXEY01000001.1"/>
</dbReference>
<keyword evidence="3" id="KW-0378">Hydrolase</keyword>
<dbReference type="CDD" id="cd06253">
    <property type="entry name" value="M14_ASTE_ASPA-like"/>
    <property type="match status" value="1"/>
</dbReference>
<evidence type="ECO:0000313" key="6">
    <source>
        <dbReference type="EMBL" id="MZP28340.1"/>
    </source>
</evidence>
<evidence type="ECO:0000256" key="1">
    <source>
        <dbReference type="ARBA" id="ARBA00001947"/>
    </source>
</evidence>
<dbReference type="GO" id="GO:0016788">
    <property type="term" value="F:hydrolase activity, acting on ester bonds"/>
    <property type="evidence" value="ECO:0007669"/>
    <property type="project" value="InterPro"/>
</dbReference>
<dbReference type="InterPro" id="IPR055438">
    <property type="entry name" value="AstE_AspA_cat"/>
</dbReference>
<evidence type="ECO:0000256" key="2">
    <source>
        <dbReference type="ARBA" id="ARBA00022723"/>
    </source>
</evidence>
<dbReference type="PANTHER" id="PTHR37326:SF1">
    <property type="entry name" value="BLL3975 PROTEIN"/>
    <property type="match status" value="1"/>
</dbReference>
<dbReference type="OrthoDB" id="9782876at2"/>
<keyword evidence="2" id="KW-0479">Metal-binding</keyword>
<accession>A0A845L1L4</accession>
<evidence type="ECO:0000256" key="3">
    <source>
        <dbReference type="ARBA" id="ARBA00022801"/>
    </source>
</evidence>
<sequence length="347" mass="38666">MEQKILTIRMPAQDQFSIRKNVLRAGQGKTTARAAIVSGIHGDELEGLYTIYLLNRYLQELREKRPEVFRGQVDFYPTVNSLGLGSLNRSWPFFNVDLNRQFPGNREGHVPLQAAHALLEDLKGADLVVDIHASNKFLLEMPQIRMQEVYAPRLLPLAKKSNVDLVWVHCSSSILETTLATNLNESGIPALVVEMGIGQRLNPLYSEQLLQGIIHLLCHLEILDLPEEELPVLCAPRVIGDNEVWYFNAEASGLFVPEPNVFGAWIKEGDIIGRIVDPLKGSDLQVITSPRDGLLFTLREHPVVYEGSLLARLVLQPPEAEEPAPQFRHAADSLPVIQAGEEARGDA</sequence>
<dbReference type="Proteomes" id="UP000463470">
    <property type="component" value="Unassembled WGS sequence"/>
</dbReference>
<dbReference type="PANTHER" id="PTHR37326">
    <property type="entry name" value="BLL3975 PROTEIN"/>
    <property type="match status" value="1"/>
</dbReference>
<name>A0A845L1L4_9FIRM</name>
<keyword evidence="4" id="KW-0862">Zinc</keyword>
<dbReference type="AlphaFoldDB" id="A0A845L1L4"/>
<dbReference type="SUPFAM" id="SSF53187">
    <property type="entry name" value="Zn-dependent exopeptidases"/>
    <property type="match status" value="1"/>
</dbReference>